<feature type="region of interest" description="Disordered" evidence="1">
    <location>
        <begin position="50"/>
        <end position="78"/>
    </location>
</feature>
<keyword evidence="3" id="KW-1185">Reference proteome</keyword>
<evidence type="ECO:0000256" key="1">
    <source>
        <dbReference type="SAM" id="MobiDB-lite"/>
    </source>
</evidence>
<reference evidence="2" key="1">
    <citation type="submission" date="2020-03" db="EMBL/GenBank/DDBJ databases">
        <authorList>
            <person name="Weist P."/>
        </authorList>
    </citation>
    <scope>NUCLEOTIDE SEQUENCE</scope>
</reference>
<dbReference type="Proteomes" id="UP001153269">
    <property type="component" value="Unassembled WGS sequence"/>
</dbReference>
<protein>
    <submittedName>
        <fullName evidence="2">Uncharacterized protein</fullName>
    </submittedName>
</protein>
<sequence>MREDITAEIARTTSEPPGIRVCKRAGVWPSGWTAGSQRFGWFGGTSYGMITAGEGRGEEERRGEERRGEERRGEEVQF</sequence>
<evidence type="ECO:0000313" key="2">
    <source>
        <dbReference type="EMBL" id="CAB1449375.1"/>
    </source>
</evidence>
<organism evidence="2 3">
    <name type="scientific">Pleuronectes platessa</name>
    <name type="common">European plaice</name>
    <dbReference type="NCBI Taxonomy" id="8262"/>
    <lineage>
        <taxon>Eukaryota</taxon>
        <taxon>Metazoa</taxon>
        <taxon>Chordata</taxon>
        <taxon>Craniata</taxon>
        <taxon>Vertebrata</taxon>
        <taxon>Euteleostomi</taxon>
        <taxon>Actinopterygii</taxon>
        <taxon>Neopterygii</taxon>
        <taxon>Teleostei</taxon>
        <taxon>Neoteleostei</taxon>
        <taxon>Acanthomorphata</taxon>
        <taxon>Carangaria</taxon>
        <taxon>Pleuronectiformes</taxon>
        <taxon>Pleuronectoidei</taxon>
        <taxon>Pleuronectidae</taxon>
        <taxon>Pleuronectes</taxon>
    </lineage>
</organism>
<comment type="caution">
    <text evidence="2">The sequence shown here is derived from an EMBL/GenBank/DDBJ whole genome shotgun (WGS) entry which is preliminary data.</text>
</comment>
<dbReference type="EMBL" id="CADEAL010004014">
    <property type="protein sequence ID" value="CAB1449375.1"/>
    <property type="molecule type" value="Genomic_DNA"/>
</dbReference>
<proteinExistence type="predicted"/>
<feature type="compositionally biased region" description="Basic and acidic residues" evidence="1">
    <location>
        <begin position="55"/>
        <end position="78"/>
    </location>
</feature>
<accession>A0A9N7VGS6</accession>
<dbReference type="AlphaFoldDB" id="A0A9N7VGS6"/>
<gene>
    <name evidence="2" type="ORF">PLEPLA_LOCUS37056</name>
</gene>
<evidence type="ECO:0000313" key="3">
    <source>
        <dbReference type="Proteomes" id="UP001153269"/>
    </source>
</evidence>
<name>A0A9N7VGS6_PLEPL</name>